<gene>
    <name evidence="2" type="ORF">GCM10012286_48240</name>
</gene>
<evidence type="ECO:0000313" key="3">
    <source>
        <dbReference type="Proteomes" id="UP000656881"/>
    </source>
</evidence>
<dbReference type="InterPro" id="IPR011990">
    <property type="entry name" value="TPR-like_helical_dom_sf"/>
</dbReference>
<dbReference type="Gene3D" id="1.10.260.40">
    <property type="entry name" value="lambda repressor-like DNA-binding domains"/>
    <property type="match status" value="1"/>
</dbReference>
<dbReference type="SUPFAM" id="SSF48452">
    <property type="entry name" value="TPR-like"/>
    <property type="match status" value="1"/>
</dbReference>
<evidence type="ECO:0000259" key="1">
    <source>
        <dbReference type="PROSITE" id="PS50943"/>
    </source>
</evidence>
<proteinExistence type="predicted"/>
<feature type="domain" description="HTH cro/C1-type" evidence="1">
    <location>
        <begin position="14"/>
        <end position="68"/>
    </location>
</feature>
<dbReference type="InterPro" id="IPR010982">
    <property type="entry name" value="Lambda_DNA-bd_dom_sf"/>
</dbReference>
<evidence type="ECO:0000313" key="2">
    <source>
        <dbReference type="EMBL" id="GGO49696.1"/>
    </source>
</evidence>
<dbReference type="SMART" id="SM00530">
    <property type="entry name" value="HTH_XRE"/>
    <property type="match status" value="1"/>
</dbReference>
<reference evidence="3" key="1">
    <citation type="journal article" date="2019" name="Int. J. Syst. Evol. Microbiol.">
        <title>The Global Catalogue of Microorganisms (GCM) 10K type strain sequencing project: providing services to taxonomists for standard genome sequencing and annotation.</title>
        <authorList>
            <consortium name="The Broad Institute Genomics Platform"/>
            <consortium name="The Broad Institute Genome Sequencing Center for Infectious Disease"/>
            <person name="Wu L."/>
            <person name="Ma J."/>
        </authorList>
    </citation>
    <scope>NUCLEOTIDE SEQUENCE [LARGE SCALE GENOMIC DNA]</scope>
    <source>
        <strain evidence="3">CGMCC 4.7349</strain>
    </source>
</reference>
<sequence>MSTTTVDPAPGANLATLRKEHGWTQRKLARTAGISESLLSKIEVGDRTLTPEVATSVATPMGLTMDEVLGKATVERHDEAPLSALRSAIRDYDLPDGRTVEEGAVTEGLRAADSRRRKVDVATLKRTLPGLLRDATVHAHTRNTPEAWMVLADVYSSVYWLAARHRWMDMAELAVTRQRWAVGQKPNPLGMAVAARDRAGTYLNFGDIERGLTLVDRAIADAQSNLSGQDRDIAVAILNLRGMTLAGRLKDKREAKREAQRHIDSAHNACIGMHEDISVHGLTIGPQNTFTHELATCVDLGKPHDALSLTDNLSRALQGLPPTRIAPTYINTARAQLDTGDRDGALENLCKAWEVAPQMARIHPMGREVFRVVSSLHRRSNAKLMKLSKMSGIEV</sequence>
<dbReference type="Proteomes" id="UP000656881">
    <property type="component" value="Unassembled WGS sequence"/>
</dbReference>
<organism evidence="2 3">
    <name type="scientific">Streptomyces lasiicapitis</name>
    <dbReference type="NCBI Taxonomy" id="1923961"/>
    <lineage>
        <taxon>Bacteria</taxon>
        <taxon>Bacillati</taxon>
        <taxon>Actinomycetota</taxon>
        <taxon>Actinomycetes</taxon>
        <taxon>Kitasatosporales</taxon>
        <taxon>Streptomycetaceae</taxon>
        <taxon>Streptomyces</taxon>
    </lineage>
</organism>
<comment type="caution">
    <text evidence="2">The sequence shown here is derived from an EMBL/GenBank/DDBJ whole genome shotgun (WGS) entry which is preliminary data.</text>
</comment>
<dbReference type="InterPro" id="IPR001387">
    <property type="entry name" value="Cro/C1-type_HTH"/>
</dbReference>
<dbReference type="SUPFAM" id="SSF47413">
    <property type="entry name" value="lambda repressor-like DNA-binding domains"/>
    <property type="match status" value="1"/>
</dbReference>
<dbReference type="CDD" id="cd00093">
    <property type="entry name" value="HTH_XRE"/>
    <property type="match status" value="1"/>
</dbReference>
<dbReference type="Pfam" id="PF01381">
    <property type="entry name" value="HTH_3"/>
    <property type="match status" value="1"/>
</dbReference>
<keyword evidence="3" id="KW-1185">Reference proteome</keyword>
<protein>
    <recommendedName>
        <fullName evidence="1">HTH cro/C1-type domain-containing protein</fullName>
    </recommendedName>
</protein>
<dbReference type="EMBL" id="BMNG01000011">
    <property type="protein sequence ID" value="GGO49696.1"/>
    <property type="molecule type" value="Genomic_DNA"/>
</dbReference>
<dbReference type="PROSITE" id="PS50943">
    <property type="entry name" value="HTH_CROC1"/>
    <property type="match status" value="1"/>
</dbReference>
<accession>A0ABQ2MCI8</accession>
<dbReference type="Gene3D" id="1.25.40.10">
    <property type="entry name" value="Tetratricopeptide repeat domain"/>
    <property type="match status" value="1"/>
</dbReference>
<dbReference type="RefSeq" id="WP_189175621.1">
    <property type="nucleotide sequence ID" value="NZ_BMNG01000011.1"/>
</dbReference>
<name>A0ABQ2MCI8_9ACTN</name>